<name>A0A1E3WQL6_9VIBR</name>
<proteinExistence type="predicted"/>
<protein>
    <submittedName>
        <fullName evidence="1">Uncharacterized protein</fullName>
    </submittedName>
</protein>
<reference evidence="1 2" key="1">
    <citation type="submission" date="2016-08" db="EMBL/GenBank/DDBJ databases">
        <title>Genome sequencing of Vibrio scophthalmi strain FP3289, an isolated from Paralichthys olivaceus.</title>
        <authorList>
            <person name="Han H.-J."/>
        </authorList>
    </citation>
    <scope>NUCLEOTIDE SEQUENCE [LARGE SCALE GENOMIC DNA]</scope>
    <source>
        <strain evidence="1 2">FP3289</strain>
    </source>
</reference>
<organism evidence="1 2">
    <name type="scientific">Vibrio scophthalmi</name>
    <dbReference type="NCBI Taxonomy" id="45658"/>
    <lineage>
        <taxon>Bacteria</taxon>
        <taxon>Pseudomonadati</taxon>
        <taxon>Pseudomonadota</taxon>
        <taxon>Gammaproteobacteria</taxon>
        <taxon>Vibrionales</taxon>
        <taxon>Vibrionaceae</taxon>
        <taxon>Vibrio</taxon>
    </lineage>
</organism>
<dbReference type="AlphaFoldDB" id="A0A1E3WQL6"/>
<gene>
    <name evidence="1" type="ORF">VSF3289_01547</name>
</gene>
<accession>A0A1E3WQL6</accession>
<dbReference type="Proteomes" id="UP000095131">
    <property type="component" value="Unassembled WGS sequence"/>
</dbReference>
<dbReference type="EMBL" id="MDCJ01000002">
    <property type="protein sequence ID" value="ODS11282.1"/>
    <property type="molecule type" value="Genomic_DNA"/>
</dbReference>
<comment type="caution">
    <text evidence="1">The sequence shown here is derived from an EMBL/GenBank/DDBJ whole genome shotgun (WGS) entry which is preliminary data.</text>
</comment>
<evidence type="ECO:0000313" key="1">
    <source>
        <dbReference type="EMBL" id="ODS11282.1"/>
    </source>
</evidence>
<sequence length="70" mass="7958">MNIHQKQSECFGVVNVHCLLCVKAMECHAYLVELYPLESSELVQAPLSITPMNENCAQFEKGAWIDCERD</sequence>
<evidence type="ECO:0000313" key="2">
    <source>
        <dbReference type="Proteomes" id="UP000095131"/>
    </source>
</evidence>